<gene>
    <name evidence="9" type="ORF">SSYRP_v1c08980</name>
</gene>
<dbReference type="Pfam" id="PF02302">
    <property type="entry name" value="PTS_IIB"/>
    <property type="match status" value="1"/>
</dbReference>
<evidence type="ECO:0000256" key="1">
    <source>
        <dbReference type="ARBA" id="ARBA00022448"/>
    </source>
</evidence>
<keyword evidence="2" id="KW-0597">Phosphoprotein</keyword>
<dbReference type="InterPro" id="IPR051819">
    <property type="entry name" value="PTS_sugar-specific_EIIB"/>
</dbReference>
<protein>
    <submittedName>
        <fullName evidence="9">Putative PTS system IIB component</fullName>
    </submittedName>
</protein>
<dbReference type="GO" id="GO:0016301">
    <property type="term" value="F:kinase activity"/>
    <property type="evidence" value="ECO:0007669"/>
    <property type="project" value="UniProtKB-KW"/>
</dbReference>
<dbReference type="EMBL" id="CP005078">
    <property type="protein sequence ID" value="AGM26487.1"/>
    <property type="molecule type" value="Genomic_DNA"/>
</dbReference>
<dbReference type="PATRIC" id="fig|1276229.3.peg.892"/>
<accession>R4U4T2</accession>
<dbReference type="OrthoDB" id="2189535at2"/>
<keyword evidence="3" id="KW-0762">Sugar transport</keyword>
<name>R4U4T2_9MOLU</name>
<evidence type="ECO:0000256" key="5">
    <source>
        <dbReference type="ARBA" id="ARBA00022683"/>
    </source>
</evidence>
<dbReference type="RefSeq" id="WP_016341127.1">
    <property type="nucleotide sequence ID" value="NC_021284.1"/>
</dbReference>
<dbReference type="GO" id="GO:0009401">
    <property type="term" value="P:phosphoenolpyruvate-dependent sugar phosphotransferase system"/>
    <property type="evidence" value="ECO:0007669"/>
    <property type="project" value="UniProtKB-KW"/>
</dbReference>
<evidence type="ECO:0000256" key="4">
    <source>
        <dbReference type="ARBA" id="ARBA00022679"/>
    </source>
</evidence>
<dbReference type="PROSITE" id="PS51100">
    <property type="entry name" value="PTS_EIIB_TYPE_3"/>
    <property type="match status" value="1"/>
</dbReference>
<evidence type="ECO:0000313" key="9">
    <source>
        <dbReference type="EMBL" id="AGM26487.1"/>
    </source>
</evidence>
<feature type="modified residue" description="Phosphocysteine; by EIIA" evidence="7">
    <location>
        <position position="8"/>
    </location>
</feature>
<dbReference type="InterPro" id="IPR036095">
    <property type="entry name" value="PTS_EIIB-like_sf"/>
</dbReference>
<keyword evidence="5" id="KW-0598">Phosphotransferase system</keyword>
<sequence length="98" mass="10941">MKSICLVCSAGISTKMIVTNMNEFLTTNQNDIKFLAVNINELTSENYDVVLLAPQIGYLKDKVTTIFSNQPNVKIEILPSDLYVNNNAEGIINFIKNL</sequence>
<organism evidence="9 10">
    <name type="scientific">Spiroplasma syrphidicola EA-1</name>
    <dbReference type="NCBI Taxonomy" id="1276229"/>
    <lineage>
        <taxon>Bacteria</taxon>
        <taxon>Bacillati</taxon>
        <taxon>Mycoplasmatota</taxon>
        <taxon>Mollicutes</taxon>
        <taxon>Entomoplasmatales</taxon>
        <taxon>Spiroplasmataceae</taxon>
        <taxon>Spiroplasma</taxon>
    </lineage>
</organism>
<keyword evidence="10" id="KW-1185">Reference proteome</keyword>
<evidence type="ECO:0000256" key="7">
    <source>
        <dbReference type="PROSITE-ProRule" id="PRU00423"/>
    </source>
</evidence>
<evidence type="ECO:0000313" key="10">
    <source>
        <dbReference type="Proteomes" id="UP000013963"/>
    </source>
</evidence>
<evidence type="ECO:0000259" key="8">
    <source>
        <dbReference type="PROSITE" id="PS51100"/>
    </source>
</evidence>
<reference evidence="9 10" key="1">
    <citation type="journal article" date="2013" name="Genome Biol. Evol.">
        <title>Complete genomes of two dipteran-associated spiroplasmas provided insights into the origin, dynamics, and impacts of viral invasion in spiroplasma.</title>
        <authorList>
            <person name="Ku C."/>
            <person name="Lo W.S."/>
            <person name="Chen L.L."/>
            <person name="Kuo C.H."/>
        </authorList>
    </citation>
    <scope>NUCLEOTIDE SEQUENCE [LARGE SCALE GENOMIC DNA]</scope>
    <source>
        <strain evidence="9">EA-1</strain>
    </source>
</reference>
<dbReference type="STRING" id="1276229.SSYRP_v1c08980"/>
<evidence type="ECO:0000256" key="6">
    <source>
        <dbReference type="ARBA" id="ARBA00022777"/>
    </source>
</evidence>
<dbReference type="InterPro" id="IPR003501">
    <property type="entry name" value="PTS_EIIB_2/3"/>
</dbReference>
<evidence type="ECO:0000256" key="2">
    <source>
        <dbReference type="ARBA" id="ARBA00022553"/>
    </source>
</evidence>
<keyword evidence="6" id="KW-0418">Kinase</keyword>
<dbReference type="Gene3D" id="3.40.50.2300">
    <property type="match status" value="1"/>
</dbReference>
<keyword evidence="1" id="KW-0813">Transport</keyword>
<dbReference type="PANTHER" id="PTHR34581:SF2">
    <property type="entry name" value="PTS SYSTEM N,N'-DIACETYLCHITOBIOSE-SPECIFIC EIIB COMPONENT"/>
    <property type="match status" value="1"/>
</dbReference>
<dbReference type="PANTHER" id="PTHR34581">
    <property type="entry name" value="PTS SYSTEM N,N'-DIACETYLCHITOBIOSE-SPECIFIC EIIB COMPONENT"/>
    <property type="match status" value="1"/>
</dbReference>
<dbReference type="Proteomes" id="UP000013963">
    <property type="component" value="Chromosome"/>
</dbReference>
<dbReference type="HOGENOM" id="CLU_147323_2_1_14"/>
<dbReference type="GO" id="GO:0008982">
    <property type="term" value="F:protein-N(PI)-phosphohistidine-sugar phosphotransferase activity"/>
    <property type="evidence" value="ECO:0007669"/>
    <property type="project" value="InterPro"/>
</dbReference>
<dbReference type="AlphaFoldDB" id="R4U4T2"/>
<dbReference type="SUPFAM" id="SSF52794">
    <property type="entry name" value="PTS system IIB component-like"/>
    <property type="match status" value="1"/>
</dbReference>
<dbReference type="eggNOG" id="COG1440">
    <property type="taxonomic scope" value="Bacteria"/>
</dbReference>
<dbReference type="InterPro" id="IPR013012">
    <property type="entry name" value="PTS_EIIB_3"/>
</dbReference>
<dbReference type="KEGG" id="ssyr:SSYRP_v1c08980"/>
<proteinExistence type="predicted"/>
<evidence type="ECO:0000256" key="3">
    <source>
        <dbReference type="ARBA" id="ARBA00022597"/>
    </source>
</evidence>
<feature type="domain" description="PTS EIIB type-3" evidence="8">
    <location>
        <begin position="1"/>
        <end position="98"/>
    </location>
</feature>
<keyword evidence="4" id="KW-0808">Transferase</keyword>